<dbReference type="Proteomes" id="UP001377337">
    <property type="component" value="Plasmid unnamed2"/>
</dbReference>
<reference evidence="1 2" key="1">
    <citation type="submission" date="2024-02" db="EMBL/GenBank/DDBJ databases">
        <title>Seven novel Bacillus-like species.</title>
        <authorList>
            <person name="Liu G."/>
        </authorList>
    </citation>
    <scope>NUCLEOTIDE SEQUENCE [LARGE SCALE GENOMIC DNA]</scope>
    <source>
        <strain evidence="1 2">FJAT-52054</strain>
        <plasmid evidence="1 2">unnamed2</plasmid>
    </source>
</reference>
<proteinExistence type="predicted"/>
<organism evidence="1 2">
    <name type="scientific">Metabacillus sediminis</name>
    <dbReference type="NCBI Taxonomy" id="3117746"/>
    <lineage>
        <taxon>Bacteria</taxon>
        <taxon>Bacillati</taxon>
        <taxon>Bacillota</taxon>
        <taxon>Bacilli</taxon>
        <taxon>Bacillales</taxon>
        <taxon>Bacillaceae</taxon>
        <taxon>Metabacillus</taxon>
    </lineage>
</organism>
<sequence>MLNHLFYGMRDIKNIYENTDVKENVTSEAIKLNGFVCAVRVDVEGLNNDTTLAIKFEESQDGVTFNEIGTFPITETPHGVMFVKNKDYVRYQLIVGGTSPSLQVKLSF</sequence>
<name>A0ABZ2NMT6_9BACI</name>
<keyword evidence="2" id="KW-1185">Reference proteome</keyword>
<dbReference type="RefSeq" id="WP_338782488.1">
    <property type="nucleotide sequence ID" value="NZ_CP147409.1"/>
</dbReference>
<evidence type="ECO:0000313" key="2">
    <source>
        <dbReference type="Proteomes" id="UP001377337"/>
    </source>
</evidence>
<protein>
    <submittedName>
        <fullName evidence="1">Uncharacterized protein</fullName>
    </submittedName>
</protein>
<keyword evidence="1" id="KW-0614">Plasmid</keyword>
<geneLocation type="plasmid" evidence="1 2">
    <name>unnamed2</name>
</geneLocation>
<evidence type="ECO:0000313" key="1">
    <source>
        <dbReference type="EMBL" id="WXB99148.1"/>
    </source>
</evidence>
<gene>
    <name evidence="1" type="ORF">WCV65_21220</name>
</gene>
<accession>A0ABZ2NMT6</accession>
<dbReference type="EMBL" id="CP147409">
    <property type="protein sequence ID" value="WXB99148.1"/>
    <property type="molecule type" value="Genomic_DNA"/>
</dbReference>